<name>A0A8J7GUA8_9ACTN</name>
<gene>
    <name evidence="1" type="ORF">IW245_003670</name>
</gene>
<comment type="caution">
    <text evidence="1">The sequence shown here is derived from an EMBL/GenBank/DDBJ whole genome shotgun (WGS) entry which is preliminary data.</text>
</comment>
<keyword evidence="2" id="KW-1185">Reference proteome</keyword>
<evidence type="ECO:0000313" key="1">
    <source>
        <dbReference type="EMBL" id="MBG6137476.1"/>
    </source>
</evidence>
<dbReference type="AlphaFoldDB" id="A0A8J7GUA8"/>
<dbReference type="InterPro" id="IPR011990">
    <property type="entry name" value="TPR-like_helical_dom_sf"/>
</dbReference>
<dbReference type="Proteomes" id="UP000622552">
    <property type="component" value="Unassembled WGS sequence"/>
</dbReference>
<sequence>MKLDSALKAGGALLGLWDTLFGGTPHEASSAADEASLVGPVVNERNSDARLAPGLQLVLPVRTAKGQVVYVDAQVNALGQFADVDSPAIDHHPIEYYDESRRLLAECDNRFGARNMLPAALEQFKLVQQAKLYHSDRRGDWLRLLAEYADLVGWLHQDVGDHQAAEFWIDKSLGWATTAGDWSSMAFVMARMSQLAGEMGRGDEAVETAEAAIRMARPRSKIAAIAATYAGHGHALLGDSDEAERSFDLAHELLSDAEPEAVNWGQYFDEPYIQVCRAQSRTVLGRYEAAMDAYDLALPSLQEGFRRDQGVYLAREARACAGQEDAARAASLGLRALSIQRDTRSARAKLELVELTHALVVWRGDPDVQQFIDAMSAQPGGES</sequence>
<dbReference type="EMBL" id="JADOUF010000001">
    <property type="protein sequence ID" value="MBG6137476.1"/>
    <property type="molecule type" value="Genomic_DNA"/>
</dbReference>
<reference evidence="1" key="1">
    <citation type="submission" date="2020-11" db="EMBL/GenBank/DDBJ databases">
        <title>Sequencing the genomes of 1000 actinobacteria strains.</title>
        <authorList>
            <person name="Klenk H.-P."/>
        </authorList>
    </citation>
    <scope>NUCLEOTIDE SEQUENCE</scope>
    <source>
        <strain evidence="1">DSM 45356</strain>
    </source>
</reference>
<dbReference type="SUPFAM" id="SSF48452">
    <property type="entry name" value="TPR-like"/>
    <property type="match status" value="2"/>
</dbReference>
<evidence type="ECO:0000313" key="2">
    <source>
        <dbReference type="Proteomes" id="UP000622552"/>
    </source>
</evidence>
<proteinExistence type="predicted"/>
<organism evidence="1 2">
    <name type="scientific">Longispora fulva</name>
    <dbReference type="NCBI Taxonomy" id="619741"/>
    <lineage>
        <taxon>Bacteria</taxon>
        <taxon>Bacillati</taxon>
        <taxon>Actinomycetota</taxon>
        <taxon>Actinomycetes</taxon>
        <taxon>Micromonosporales</taxon>
        <taxon>Micromonosporaceae</taxon>
        <taxon>Longispora</taxon>
    </lineage>
</organism>
<accession>A0A8J7GUA8</accession>
<dbReference type="Gene3D" id="1.25.40.10">
    <property type="entry name" value="Tetratricopeptide repeat domain"/>
    <property type="match status" value="1"/>
</dbReference>
<protein>
    <submittedName>
        <fullName evidence="1">Tetratricopeptide (TPR) repeat protein</fullName>
    </submittedName>
</protein>